<feature type="domain" description="MobA/VirD2-like nuclease" evidence="1">
    <location>
        <begin position="1"/>
        <end position="60"/>
    </location>
</feature>
<dbReference type="Proteomes" id="UP001356308">
    <property type="component" value="Unassembled WGS sequence"/>
</dbReference>
<gene>
    <name evidence="2" type="ORF">V1I91_17225</name>
</gene>
<sequence>MILNLPQGEYLDDKTFCKISEEYLENMSYGKPYIVIRHSDRGHGHVHIVMINVTDDGRVLGNLLDSSGYKEEEMFNGFKDELKDRSKYKGKELLM</sequence>
<reference evidence="2 3" key="1">
    <citation type="submission" date="2024-01" db="EMBL/GenBank/DDBJ databases">
        <title>Maribacter spp. originated from different algae showed divergent polysaccharides utilization ability.</title>
        <authorList>
            <person name="Wang H."/>
            <person name="Wu Y."/>
        </authorList>
    </citation>
    <scope>NUCLEOTIDE SEQUENCE [LARGE SCALE GENOMIC DNA]</scope>
    <source>
        <strain evidence="2 3">PR1</strain>
    </source>
</reference>
<evidence type="ECO:0000313" key="3">
    <source>
        <dbReference type="Proteomes" id="UP001356308"/>
    </source>
</evidence>
<evidence type="ECO:0000259" key="1">
    <source>
        <dbReference type="Pfam" id="PF03432"/>
    </source>
</evidence>
<dbReference type="Pfam" id="PF03432">
    <property type="entry name" value="Relaxase"/>
    <property type="match status" value="1"/>
</dbReference>
<dbReference type="RefSeq" id="WP_330098005.1">
    <property type="nucleotide sequence ID" value="NZ_JAZDDG010000008.1"/>
</dbReference>
<accession>A0ABU7IXV6</accession>
<name>A0ABU7IXV6_9FLAO</name>
<proteinExistence type="predicted"/>
<evidence type="ECO:0000313" key="2">
    <source>
        <dbReference type="EMBL" id="MEE1977824.1"/>
    </source>
</evidence>
<dbReference type="EMBL" id="JAZDDG010000008">
    <property type="protein sequence ID" value="MEE1977824.1"/>
    <property type="molecule type" value="Genomic_DNA"/>
</dbReference>
<organism evidence="2 3">
    <name type="scientific">Maribacter cobaltidurans</name>
    <dbReference type="NCBI Taxonomy" id="1178778"/>
    <lineage>
        <taxon>Bacteria</taxon>
        <taxon>Pseudomonadati</taxon>
        <taxon>Bacteroidota</taxon>
        <taxon>Flavobacteriia</taxon>
        <taxon>Flavobacteriales</taxon>
        <taxon>Flavobacteriaceae</taxon>
        <taxon>Maribacter</taxon>
    </lineage>
</organism>
<dbReference type="InterPro" id="IPR005094">
    <property type="entry name" value="Endonuclease_MobA/VirD2"/>
</dbReference>
<comment type="caution">
    <text evidence="2">The sequence shown here is derived from an EMBL/GenBank/DDBJ whole genome shotgun (WGS) entry which is preliminary data.</text>
</comment>
<protein>
    <submittedName>
        <fullName evidence="2">Relaxase/mobilization nuclease domain-containing protein</fullName>
    </submittedName>
</protein>
<keyword evidence="3" id="KW-1185">Reference proteome</keyword>